<dbReference type="Pfam" id="PF00650">
    <property type="entry name" value="CRAL_TRIO"/>
    <property type="match status" value="1"/>
</dbReference>
<dbReference type="EMBL" id="KV784356">
    <property type="protein sequence ID" value="OEU18499.1"/>
    <property type="molecule type" value="Genomic_DNA"/>
</dbReference>
<dbReference type="Proteomes" id="UP000095751">
    <property type="component" value="Unassembled WGS sequence"/>
</dbReference>
<dbReference type="AlphaFoldDB" id="A0A1E7FJY2"/>
<evidence type="ECO:0000256" key="1">
    <source>
        <dbReference type="SAM" id="MobiDB-lite"/>
    </source>
</evidence>
<name>A0A1E7FJY2_9STRA</name>
<dbReference type="OrthoDB" id="412090at2759"/>
<feature type="region of interest" description="Disordered" evidence="1">
    <location>
        <begin position="61"/>
        <end position="107"/>
    </location>
</feature>
<accession>A0A1E7FJY2</accession>
<dbReference type="Gene3D" id="3.40.525.10">
    <property type="entry name" value="CRAL-TRIO lipid binding domain"/>
    <property type="match status" value="1"/>
</dbReference>
<evidence type="ECO:0000259" key="3">
    <source>
        <dbReference type="Pfam" id="PF00650"/>
    </source>
</evidence>
<gene>
    <name evidence="4" type="ORF">FRACYDRAFT_236777</name>
</gene>
<proteinExistence type="predicted"/>
<keyword evidence="2" id="KW-0812">Transmembrane</keyword>
<dbReference type="InterPro" id="IPR001251">
    <property type="entry name" value="CRAL-TRIO_dom"/>
</dbReference>
<keyword evidence="5" id="KW-1185">Reference proteome</keyword>
<dbReference type="CDD" id="cd00170">
    <property type="entry name" value="SEC14"/>
    <property type="match status" value="1"/>
</dbReference>
<evidence type="ECO:0000313" key="4">
    <source>
        <dbReference type="EMBL" id="OEU18499.1"/>
    </source>
</evidence>
<reference evidence="4 5" key="1">
    <citation type="submission" date="2016-09" db="EMBL/GenBank/DDBJ databases">
        <title>Extensive genetic diversity and differential bi-allelic expression allows diatom success in the polar Southern Ocean.</title>
        <authorList>
            <consortium name="DOE Joint Genome Institute"/>
            <person name="Mock T."/>
            <person name="Otillar R.P."/>
            <person name="Strauss J."/>
            <person name="Dupont C."/>
            <person name="Frickenhaus S."/>
            <person name="Maumus F."/>
            <person name="Mcmullan M."/>
            <person name="Sanges R."/>
            <person name="Schmutz J."/>
            <person name="Toseland A."/>
            <person name="Valas R."/>
            <person name="Veluchamy A."/>
            <person name="Ward B.J."/>
            <person name="Allen A."/>
            <person name="Barry K."/>
            <person name="Falciatore A."/>
            <person name="Ferrante M."/>
            <person name="Fortunato A.E."/>
            <person name="Gloeckner G."/>
            <person name="Gruber A."/>
            <person name="Hipkin R."/>
            <person name="Janech M."/>
            <person name="Kroth P."/>
            <person name="Leese F."/>
            <person name="Lindquist E."/>
            <person name="Lyon B.R."/>
            <person name="Martin J."/>
            <person name="Mayer C."/>
            <person name="Parker M."/>
            <person name="Quesneville H."/>
            <person name="Raymond J."/>
            <person name="Uhlig C."/>
            <person name="Valentin K.U."/>
            <person name="Worden A.Z."/>
            <person name="Armbrust E.V."/>
            <person name="Bowler C."/>
            <person name="Green B."/>
            <person name="Moulton V."/>
            <person name="Van Oosterhout C."/>
            <person name="Grigoriev I."/>
        </authorList>
    </citation>
    <scope>NUCLEOTIDE SEQUENCE [LARGE SCALE GENOMIC DNA]</scope>
    <source>
        <strain evidence="4 5">CCMP1102</strain>
    </source>
</reference>
<dbReference type="InParanoid" id="A0A1E7FJY2"/>
<keyword evidence="2" id="KW-1133">Transmembrane helix</keyword>
<dbReference type="PANTHER" id="PTHR46277:SF3">
    <property type="entry name" value="BINDING PROTEIN, PUTATIVE-RELATED"/>
    <property type="match status" value="1"/>
</dbReference>
<keyword evidence="2" id="KW-0472">Membrane</keyword>
<feature type="compositionally biased region" description="Low complexity" evidence="1">
    <location>
        <begin position="73"/>
        <end position="82"/>
    </location>
</feature>
<sequence length="351" mass="40006">MEFYFPSSFYELYKQYSSSSISIATHTHALALFVLYLFVRFYRSKRSVAAASAGAVCTVKNNNINNSTDESKSSTSRSSHSSSSRRKSQSQETAYLYGKSSDDNDDDDDTLLLLSQIEKDESLQQQSGSSTSTSRTKSTLAERRRFLIANKNNLNGTIQQLRSYIEWKNNHIDKKIQIKSTGDKDYDIWVESSLTAMKICDGEVENIVLPRIIRTHSSSNSNNEQHYIDRDGYRTFCVTPALMDNNLAKGSRYTQAVAIYLDRCLDPSENEMITILFDCRAGTGWSNNHVLPPLVPERLQKAIVYPVPYTFMYIWSMLSKGLDPTTKQMKLHLYEDHMEELESSRIAGFKI</sequence>
<evidence type="ECO:0000256" key="2">
    <source>
        <dbReference type="SAM" id="Phobius"/>
    </source>
</evidence>
<dbReference type="SUPFAM" id="SSF52087">
    <property type="entry name" value="CRAL/TRIO domain"/>
    <property type="match status" value="1"/>
</dbReference>
<organism evidence="4 5">
    <name type="scientific">Fragilariopsis cylindrus CCMP1102</name>
    <dbReference type="NCBI Taxonomy" id="635003"/>
    <lineage>
        <taxon>Eukaryota</taxon>
        <taxon>Sar</taxon>
        <taxon>Stramenopiles</taxon>
        <taxon>Ochrophyta</taxon>
        <taxon>Bacillariophyta</taxon>
        <taxon>Bacillariophyceae</taxon>
        <taxon>Bacillariophycidae</taxon>
        <taxon>Bacillariales</taxon>
        <taxon>Bacillariaceae</taxon>
        <taxon>Fragilariopsis</taxon>
    </lineage>
</organism>
<feature type="domain" description="CRAL-TRIO" evidence="3">
    <location>
        <begin position="226"/>
        <end position="342"/>
    </location>
</feature>
<dbReference type="InterPro" id="IPR036865">
    <property type="entry name" value="CRAL-TRIO_dom_sf"/>
</dbReference>
<protein>
    <recommendedName>
        <fullName evidence="3">CRAL-TRIO domain-containing protein</fullName>
    </recommendedName>
</protein>
<dbReference type="KEGG" id="fcy:FRACYDRAFT_236777"/>
<evidence type="ECO:0000313" key="5">
    <source>
        <dbReference type="Proteomes" id="UP000095751"/>
    </source>
</evidence>
<dbReference type="PANTHER" id="PTHR46277">
    <property type="entry name" value="OS03G0850700 PROTEIN"/>
    <property type="match status" value="1"/>
</dbReference>
<feature type="transmembrane region" description="Helical" evidence="2">
    <location>
        <begin position="20"/>
        <end position="39"/>
    </location>
</feature>